<feature type="domain" description="Protein kinase" evidence="2">
    <location>
        <begin position="15"/>
        <end position="138"/>
    </location>
</feature>
<dbReference type="PANTHER" id="PTHR48011:SF5">
    <property type="entry name" value="PROTEIN KINASE DOMAIN-CONTAINING PROTEIN"/>
    <property type="match status" value="1"/>
</dbReference>
<dbReference type="InterPro" id="IPR052751">
    <property type="entry name" value="Plant_MAPKKK"/>
</dbReference>
<dbReference type="GO" id="GO:0005524">
    <property type="term" value="F:ATP binding"/>
    <property type="evidence" value="ECO:0007669"/>
    <property type="project" value="UniProtKB-UniRule"/>
</dbReference>
<protein>
    <recommendedName>
        <fullName evidence="2">Protein kinase domain-containing protein</fullName>
    </recommendedName>
</protein>
<feature type="binding site" evidence="1">
    <location>
        <position position="44"/>
    </location>
    <ligand>
        <name>ATP</name>
        <dbReference type="ChEBI" id="CHEBI:30616"/>
    </ligand>
</feature>
<evidence type="ECO:0000313" key="4">
    <source>
        <dbReference type="Proteomes" id="UP000554482"/>
    </source>
</evidence>
<proteinExistence type="predicted"/>
<dbReference type="Gene3D" id="1.10.510.10">
    <property type="entry name" value="Transferase(Phosphotransferase) domain 1"/>
    <property type="match status" value="1"/>
</dbReference>
<accession>A0A7J6VJF3</accession>
<evidence type="ECO:0000256" key="1">
    <source>
        <dbReference type="PROSITE-ProRule" id="PRU10141"/>
    </source>
</evidence>
<dbReference type="InterPro" id="IPR000719">
    <property type="entry name" value="Prot_kinase_dom"/>
</dbReference>
<reference evidence="3 4" key="1">
    <citation type="submission" date="2020-06" db="EMBL/GenBank/DDBJ databases">
        <title>Transcriptomic and genomic resources for Thalictrum thalictroides and T. hernandezii: Facilitating candidate gene discovery in an emerging model plant lineage.</title>
        <authorList>
            <person name="Arias T."/>
            <person name="Riano-Pachon D.M."/>
            <person name="Di Stilio V.S."/>
        </authorList>
    </citation>
    <scope>NUCLEOTIDE SEQUENCE [LARGE SCALE GENOMIC DNA]</scope>
    <source>
        <strain evidence="4">cv. WT478/WT964</strain>
        <tissue evidence="3">Leaves</tissue>
    </source>
</reference>
<dbReference type="AlphaFoldDB" id="A0A7J6VJF3"/>
<dbReference type="Pfam" id="PF00069">
    <property type="entry name" value="Pkinase"/>
    <property type="match status" value="1"/>
</dbReference>
<sequence length="138" mass="15090">MVAGSSISFPQPGRWVKGNAIGAGSFGIVNLAMNTSIGELFVVKSSSSETQLRALENEANLLKDLDSQHIVQCFGHEYSIEANGDRKLGLFMEYMAGGSLSDVAEKIGNVLDESVIRQVYQNLASSWNTWLEMILYIL</sequence>
<dbReference type="PANTHER" id="PTHR48011">
    <property type="entry name" value="CCR4-NOT TRANSCRIPTIONAL COMPLEX SUBUNIT CAF120-RELATED"/>
    <property type="match status" value="1"/>
</dbReference>
<dbReference type="PROSITE" id="PS50011">
    <property type="entry name" value="PROTEIN_KINASE_DOM"/>
    <property type="match status" value="1"/>
</dbReference>
<evidence type="ECO:0000259" key="2">
    <source>
        <dbReference type="PROSITE" id="PS50011"/>
    </source>
</evidence>
<dbReference type="SUPFAM" id="SSF56112">
    <property type="entry name" value="Protein kinase-like (PK-like)"/>
    <property type="match status" value="1"/>
</dbReference>
<keyword evidence="1" id="KW-0067">ATP-binding</keyword>
<dbReference type="PROSITE" id="PS00107">
    <property type="entry name" value="PROTEIN_KINASE_ATP"/>
    <property type="match status" value="1"/>
</dbReference>
<comment type="caution">
    <text evidence="3">The sequence shown here is derived from an EMBL/GenBank/DDBJ whole genome shotgun (WGS) entry which is preliminary data.</text>
</comment>
<name>A0A7J6VJF3_THATH</name>
<dbReference type="GO" id="GO:0004672">
    <property type="term" value="F:protein kinase activity"/>
    <property type="evidence" value="ECO:0007669"/>
    <property type="project" value="InterPro"/>
</dbReference>
<dbReference type="OrthoDB" id="275301at2759"/>
<dbReference type="EMBL" id="JABWDY010031464">
    <property type="protein sequence ID" value="KAF5184881.1"/>
    <property type="molecule type" value="Genomic_DNA"/>
</dbReference>
<gene>
    <name evidence="3" type="ORF">FRX31_025533</name>
</gene>
<dbReference type="InterPro" id="IPR017441">
    <property type="entry name" value="Protein_kinase_ATP_BS"/>
</dbReference>
<evidence type="ECO:0000313" key="3">
    <source>
        <dbReference type="EMBL" id="KAF5184881.1"/>
    </source>
</evidence>
<dbReference type="GO" id="GO:0007165">
    <property type="term" value="P:signal transduction"/>
    <property type="evidence" value="ECO:0007669"/>
    <property type="project" value="TreeGrafter"/>
</dbReference>
<keyword evidence="4" id="KW-1185">Reference proteome</keyword>
<dbReference type="Proteomes" id="UP000554482">
    <property type="component" value="Unassembled WGS sequence"/>
</dbReference>
<organism evidence="3 4">
    <name type="scientific">Thalictrum thalictroides</name>
    <name type="common">Rue-anemone</name>
    <name type="synonym">Anemone thalictroides</name>
    <dbReference type="NCBI Taxonomy" id="46969"/>
    <lineage>
        <taxon>Eukaryota</taxon>
        <taxon>Viridiplantae</taxon>
        <taxon>Streptophyta</taxon>
        <taxon>Embryophyta</taxon>
        <taxon>Tracheophyta</taxon>
        <taxon>Spermatophyta</taxon>
        <taxon>Magnoliopsida</taxon>
        <taxon>Ranunculales</taxon>
        <taxon>Ranunculaceae</taxon>
        <taxon>Thalictroideae</taxon>
        <taxon>Thalictrum</taxon>
    </lineage>
</organism>
<dbReference type="InterPro" id="IPR011009">
    <property type="entry name" value="Kinase-like_dom_sf"/>
</dbReference>
<keyword evidence="1" id="KW-0547">Nucleotide-binding</keyword>